<dbReference type="EMBL" id="KV440998">
    <property type="protein sequence ID" value="OAD67636.1"/>
    <property type="molecule type" value="Genomic_DNA"/>
</dbReference>
<dbReference type="Proteomes" id="UP000077315">
    <property type="component" value="Unassembled WGS sequence"/>
</dbReference>
<feature type="non-terminal residue" evidence="1">
    <location>
        <position position="87"/>
    </location>
</feature>
<dbReference type="AlphaFoldDB" id="A0A167KAV3"/>
<protein>
    <submittedName>
        <fullName evidence="1">Uncharacterized protein</fullName>
    </submittedName>
</protein>
<keyword evidence="2" id="KW-1185">Reference proteome</keyword>
<evidence type="ECO:0000313" key="1">
    <source>
        <dbReference type="EMBL" id="OAD67636.1"/>
    </source>
</evidence>
<dbReference type="GO" id="GO:0003677">
    <property type="term" value="F:DNA binding"/>
    <property type="evidence" value="ECO:0007669"/>
    <property type="project" value="InterPro"/>
</dbReference>
<accession>A0A167KAV3</accession>
<dbReference type="InterPro" id="IPR038279">
    <property type="entry name" value="Ndc10_dom2_sf"/>
</dbReference>
<gene>
    <name evidence="1" type="ORF">PHYBLDRAFT_91875</name>
</gene>
<sequence length="87" mass="9897">FEAVGISSSKVTHINQKSAINMVSHQGVSSDQQRQVGRWELDRMVVFYLSDLPINVIKVLAGFSIRREDYFPDHAIITPPIELQQMI</sequence>
<dbReference type="OrthoDB" id="2205501at2759"/>
<proteinExistence type="predicted"/>
<dbReference type="Gene3D" id="1.10.443.20">
    <property type="entry name" value="Centromere DNA-binding protein complex CBF3 subunit, domain 2"/>
    <property type="match status" value="1"/>
</dbReference>
<name>A0A167KAV3_PHYB8</name>
<reference evidence="2" key="1">
    <citation type="submission" date="2015-06" db="EMBL/GenBank/DDBJ databases">
        <title>Expansion of signal transduction pathways in fungi by whole-genome duplication.</title>
        <authorList>
            <consortium name="DOE Joint Genome Institute"/>
            <person name="Corrochano L.M."/>
            <person name="Kuo A."/>
            <person name="Marcet-Houben M."/>
            <person name="Polaino S."/>
            <person name="Salamov A."/>
            <person name="Villalobos J.M."/>
            <person name="Alvarez M.I."/>
            <person name="Avalos J."/>
            <person name="Benito E.P."/>
            <person name="Benoit I."/>
            <person name="Burger G."/>
            <person name="Camino L.P."/>
            <person name="Canovas D."/>
            <person name="Cerda-Olmedo E."/>
            <person name="Cheng J.-F."/>
            <person name="Dominguez A."/>
            <person name="Elias M."/>
            <person name="Eslava A.P."/>
            <person name="Glaser F."/>
            <person name="Grimwood J."/>
            <person name="Gutierrez G."/>
            <person name="Heitman J."/>
            <person name="Henrissat B."/>
            <person name="Iturriaga E.A."/>
            <person name="Lang B.F."/>
            <person name="Lavin J.L."/>
            <person name="Lee S."/>
            <person name="Li W."/>
            <person name="Lindquist E."/>
            <person name="Lopez-Garcia S."/>
            <person name="Luque E.M."/>
            <person name="Marcos A.T."/>
            <person name="Martin J."/>
            <person name="McCluskey K."/>
            <person name="Medina H.R."/>
            <person name="Miralles-Duran A."/>
            <person name="Miyazaki A."/>
            <person name="Munoz-Torres E."/>
            <person name="Oguiza J.A."/>
            <person name="Ohm R."/>
            <person name="Olmedo M."/>
            <person name="Orejas M."/>
            <person name="Ortiz-Castellanos L."/>
            <person name="Pisabarro A.G."/>
            <person name="Rodriguez-Romero J."/>
            <person name="Ruiz-Herrera J."/>
            <person name="Ruiz-Vazquez R."/>
            <person name="Sanz C."/>
            <person name="Schackwitz W."/>
            <person name="Schmutz J."/>
            <person name="Shahriari M."/>
            <person name="Shelest E."/>
            <person name="Silva-Franco F."/>
            <person name="Soanes D."/>
            <person name="Syed K."/>
            <person name="Tagua V.G."/>
            <person name="Talbot N.J."/>
            <person name="Thon M."/>
            <person name="De vries R.P."/>
            <person name="Wiebenga A."/>
            <person name="Yadav J.S."/>
            <person name="Braun E.L."/>
            <person name="Baker S."/>
            <person name="Garre V."/>
            <person name="Horwitz B."/>
            <person name="Torres-Martinez S."/>
            <person name="Idnurm A."/>
            <person name="Herrera-Estrella A."/>
            <person name="Gabaldon T."/>
            <person name="Grigoriev I.V."/>
        </authorList>
    </citation>
    <scope>NUCLEOTIDE SEQUENCE [LARGE SCALE GENOMIC DNA]</scope>
    <source>
        <strain evidence="2">NRRL 1555(-)</strain>
    </source>
</reference>
<dbReference type="RefSeq" id="XP_018285676.1">
    <property type="nucleotide sequence ID" value="XM_018443775.1"/>
</dbReference>
<organism evidence="1 2">
    <name type="scientific">Phycomyces blakesleeanus (strain ATCC 8743b / DSM 1359 / FGSC 10004 / NBRC 33097 / NRRL 1555)</name>
    <dbReference type="NCBI Taxonomy" id="763407"/>
    <lineage>
        <taxon>Eukaryota</taxon>
        <taxon>Fungi</taxon>
        <taxon>Fungi incertae sedis</taxon>
        <taxon>Mucoromycota</taxon>
        <taxon>Mucoromycotina</taxon>
        <taxon>Mucoromycetes</taxon>
        <taxon>Mucorales</taxon>
        <taxon>Phycomycetaceae</taxon>
        <taxon>Phycomyces</taxon>
    </lineage>
</organism>
<dbReference type="STRING" id="763407.A0A167KAV3"/>
<dbReference type="InParanoid" id="A0A167KAV3"/>
<dbReference type="VEuPathDB" id="FungiDB:PHYBLDRAFT_91875"/>
<feature type="non-terminal residue" evidence="1">
    <location>
        <position position="1"/>
    </location>
</feature>
<dbReference type="GeneID" id="29004680"/>
<evidence type="ECO:0000313" key="2">
    <source>
        <dbReference type="Proteomes" id="UP000077315"/>
    </source>
</evidence>